<name>A0ABV7A6L1_9BACI</name>
<gene>
    <name evidence="2" type="ORF">ACFODW_09555</name>
</gene>
<sequence length="359" mass="39438">MRKQHILWSGLVVLAFILAGCFQGEQSMEEMDAPENAEPVDNLEDIDSEATEEGESDTEVEPAEAAETAPRQLYLIDANGMVASQTFELPVEASKEVASQALQHLVKGGPITPMLPNGFQAVLPEGTEILDLNLQEDGTIVVDVSQEFANYKAEDELKILEAMTYTLTQFENVERMQLRMDGTPLETMPVNGTPLGEGYSKSNGINITDSDTVDLVDSKPVTMYYPARQNENRYYVPVTQYVSGGEEEIYASIVESLIDGPGYQTNVTQVFNEQTGLAAAPVLKDGVLELKFTHELLAEDGQPVISDEVMETIVRTMTELQGVEAVDVEVENVDQLVNENGEVYDEPVTGETFLPSEKL</sequence>
<dbReference type="RefSeq" id="WP_390305731.1">
    <property type="nucleotide sequence ID" value="NZ_JBHRRZ010000015.1"/>
</dbReference>
<feature type="domain" description="GerMN" evidence="1">
    <location>
        <begin position="98"/>
        <end position="189"/>
    </location>
</feature>
<organism evidence="2 3">
    <name type="scientific">Virgibacillus sediminis</name>
    <dbReference type="NCBI Taxonomy" id="202260"/>
    <lineage>
        <taxon>Bacteria</taxon>
        <taxon>Bacillati</taxon>
        <taxon>Bacillota</taxon>
        <taxon>Bacilli</taxon>
        <taxon>Bacillales</taxon>
        <taxon>Bacillaceae</taxon>
        <taxon>Virgibacillus</taxon>
    </lineage>
</organism>
<evidence type="ECO:0000313" key="3">
    <source>
        <dbReference type="Proteomes" id="UP001595387"/>
    </source>
</evidence>
<dbReference type="SMART" id="SM00909">
    <property type="entry name" value="Germane"/>
    <property type="match status" value="2"/>
</dbReference>
<comment type="caution">
    <text evidence="2">The sequence shown here is derived from an EMBL/GenBank/DDBJ whole genome shotgun (WGS) entry which is preliminary data.</text>
</comment>
<dbReference type="Pfam" id="PF10646">
    <property type="entry name" value="Germane"/>
    <property type="match status" value="2"/>
</dbReference>
<protein>
    <submittedName>
        <fullName evidence="2">GerMN domain-containing protein</fullName>
    </submittedName>
</protein>
<accession>A0ABV7A6L1</accession>
<dbReference type="PROSITE" id="PS51257">
    <property type="entry name" value="PROKAR_LIPOPROTEIN"/>
    <property type="match status" value="1"/>
</dbReference>
<dbReference type="InterPro" id="IPR019606">
    <property type="entry name" value="GerMN"/>
</dbReference>
<feature type="domain" description="GerMN" evidence="1">
    <location>
        <begin position="250"/>
        <end position="339"/>
    </location>
</feature>
<dbReference type="EMBL" id="JBHRRZ010000015">
    <property type="protein sequence ID" value="MFC2948583.1"/>
    <property type="molecule type" value="Genomic_DNA"/>
</dbReference>
<reference evidence="3" key="1">
    <citation type="journal article" date="2019" name="Int. J. Syst. Evol. Microbiol.">
        <title>The Global Catalogue of Microorganisms (GCM) 10K type strain sequencing project: providing services to taxonomists for standard genome sequencing and annotation.</title>
        <authorList>
            <consortium name="The Broad Institute Genomics Platform"/>
            <consortium name="The Broad Institute Genome Sequencing Center for Infectious Disease"/>
            <person name="Wu L."/>
            <person name="Ma J."/>
        </authorList>
    </citation>
    <scope>NUCLEOTIDE SEQUENCE [LARGE SCALE GENOMIC DNA]</scope>
    <source>
        <strain evidence="3">KCTC 13193</strain>
    </source>
</reference>
<dbReference type="Proteomes" id="UP001595387">
    <property type="component" value="Unassembled WGS sequence"/>
</dbReference>
<keyword evidence="3" id="KW-1185">Reference proteome</keyword>
<proteinExistence type="predicted"/>
<evidence type="ECO:0000259" key="1">
    <source>
        <dbReference type="SMART" id="SM00909"/>
    </source>
</evidence>
<evidence type="ECO:0000313" key="2">
    <source>
        <dbReference type="EMBL" id="MFC2948583.1"/>
    </source>
</evidence>